<dbReference type="Pfam" id="PF12631">
    <property type="entry name" value="MnmE_helical"/>
    <property type="match status" value="1"/>
</dbReference>
<evidence type="ECO:0000256" key="4">
    <source>
        <dbReference type="ARBA" id="ARBA00022958"/>
    </source>
</evidence>
<feature type="binding site" evidence="6">
    <location>
        <position position="118"/>
    </location>
    <ligand>
        <name>(6S)-5-formyl-5,6,7,8-tetrahydrofolate</name>
        <dbReference type="ChEBI" id="CHEBI:57457"/>
    </ligand>
</feature>
<dbReference type="EC" id="3.6.-.-" evidence="6"/>
<protein>
    <recommendedName>
        <fullName evidence="6">tRNA modification GTPase MnmE</fullName>
        <ecNumber evidence="6">3.6.-.-</ecNumber>
    </recommendedName>
</protein>
<dbReference type="InterPro" id="IPR004520">
    <property type="entry name" value="GTPase_MnmE"/>
</dbReference>
<dbReference type="InterPro" id="IPR006073">
    <property type="entry name" value="GTP-bd"/>
</dbReference>
<reference evidence="9" key="1">
    <citation type="journal article" date="2019" name="Int. J. Syst. Evol. Microbiol.">
        <title>The Global Catalogue of Microorganisms (GCM) 10K type strain sequencing project: providing services to taxonomists for standard genome sequencing and annotation.</title>
        <authorList>
            <consortium name="The Broad Institute Genomics Platform"/>
            <consortium name="The Broad Institute Genome Sequencing Center for Infectious Disease"/>
            <person name="Wu L."/>
            <person name="Ma J."/>
        </authorList>
    </citation>
    <scope>NUCLEOTIDE SEQUENCE [LARGE SCALE GENOMIC DNA]</scope>
    <source>
        <strain evidence="9">NBRC 112416</strain>
    </source>
</reference>
<evidence type="ECO:0000313" key="9">
    <source>
        <dbReference type="Proteomes" id="UP001156691"/>
    </source>
</evidence>
<dbReference type="HAMAP" id="MF_00379">
    <property type="entry name" value="GTPase_MnmE"/>
    <property type="match status" value="1"/>
</dbReference>
<evidence type="ECO:0000259" key="7">
    <source>
        <dbReference type="PROSITE" id="PS51709"/>
    </source>
</evidence>
<dbReference type="PANTHER" id="PTHR42714">
    <property type="entry name" value="TRNA MODIFICATION GTPASE GTPBP3"/>
    <property type="match status" value="1"/>
</dbReference>
<keyword evidence="4 6" id="KW-0630">Potassium</keyword>
<feature type="binding site" evidence="6">
    <location>
        <begin position="244"/>
        <end position="250"/>
    </location>
    <ligand>
        <name>GTP</name>
        <dbReference type="ChEBI" id="CHEBI:37565"/>
    </ligand>
</feature>
<comment type="subunit">
    <text evidence="6">Homodimer. Heterotetramer of two MnmE and two MnmG subunits.</text>
</comment>
<dbReference type="RefSeq" id="WP_284339970.1">
    <property type="nucleotide sequence ID" value="NZ_BSNS01000007.1"/>
</dbReference>
<comment type="caution">
    <text evidence="8">The sequence shown here is derived from an EMBL/GenBank/DDBJ whole genome shotgun (WGS) entry which is preliminary data.</text>
</comment>
<dbReference type="SUPFAM" id="SSF116878">
    <property type="entry name" value="TrmE connector domain"/>
    <property type="match status" value="1"/>
</dbReference>
<dbReference type="Gene3D" id="3.30.1360.120">
    <property type="entry name" value="Probable tRNA modification gtpase trme, domain 1"/>
    <property type="match status" value="1"/>
</dbReference>
<dbReference type="Proteomes" id="UP001156691">
    <property type="component" value="Unassembled WGS sequence"/>
</dbReference>
<evidence type="ECO:0000256" key="2">
    <source>
        <dbReference type="ARBA" id="ARBA00022694"/>
    </source>
</evidence>
<evidence type="ECO:0000313" key="8">
    <source>
        <dbReference type="EMBL" id="GLQ54539.1"/>
    </source>
</evidence>
<comment type="cofactor">
    <cofactor evidence="6">
        <name>K(+)</name>
        <dbReference type="ChEBI" id="CHEBI:29103"/>
    </cofactor>
    <text evidence="6">Binds 1 potassium ion per subunit.</text>
</comment>
<dbReference type="InterPro" id="IPR005225">
    <property type="entry name" value="Small_GTP-bd"/>
</dbReference>
<accession>A0ABQ5W415</accession>
<comment type="caution">
    <text evidence="6">Lacks conserved residue(s) required for the propagation of feature annotation.</text>
</comment>
<dbReference type="Pfam" id="PF10396">
    <property type="entry name" value="TrmE_N"/>
    <property type="match status" value="1"/>
</dbReference>
<dbReference type="PRINTS" id="PR00326">
    <property type="entry name" value="GTP1OBG"/>
</dbReference>
<feature type="binding site" evidence="6">
    <location>
        <position position="78"/>
    </location>
    <ligand>
        <name>(6S)-5-formyl-5,6,7,8-tetrahydrofolate</name>
        <dbReference type="ChEBI" id="CHEBI:57457"/>
    </ligand>
</feature>
<keyword evidence="6" id="KW-0479">Metal-binding</keyword>
<feature type="binding site" evidence="6">
    <location>
        <begin position="225"/>
        <end position="230"/>
    </location>
    <ligand>
        <name>GTP</name>
        <dbReference type="ChEBI" id="CHEBI:37565"/>
    </ligand>
</feature>
<dbReference type="InterPro" id="IPR031168">
    <property type="entry name" value="G_TrmE"/>
</dbReference>
<dbReference type="Gene3D" id="1.20.120.430">
    <property type="entry name" value="tRNA modification GTPase MnmE domain 2"/>
    <property type="match status" value="1"/>
</dbReference>
<dbReference type="EMBL" id="BSNS01000007">
    <property type="protein sequence ID" value="GLQ54539.1"/>
    <property type="molecule type" value="Genomic_DNA"/>
</dbReference>
<comment type="function">
    <text evidence="6">Exhibits a very high intrinsic GTPase hydrolysis rate. Involved in the addition of a carboxymethylaminomethyl (cmnm) group at the wobble position (U34) of certain tRNAs, forming tRNA-cmnm(5)s(2)U34.</text>
</comment>
<organism evidence="8 9">
    <name type="scientific">Devosia nitrariae</name>
    <dbReference type="NCBI Taxonomy" id="2071872"/>
    <lineage>
        <taxon>Bacteria</taxon>
        <taxon>Pseudomonadati</taxon>
        <taxon>Pseudomonadota</taxon>
        <taxon>Alphaproteobacteria</taxon>
        <taxon>Hyphomicrobiales</taxon>
        <taxon>Devosiaceae</taxon>
        <taxon>Devosia</taxon>
    </lineage>
</organism>
<comment type="subcellular location">
    <subcellularLocation>
        <location evidence="6">Cytoplasm</location>
    </subcellularLocation>
</comment>
<feature type="binding site" evidence="6">
    <location>
        <position position="229"/>
    </location>
    <ligand>
        <name>Mg(2+)</name>
        <dbReference type="ChEBI" id="CHEBI:18420"/>
    </ligand>
</feature>
<dbReference type="SUPFAM" id="SSF52540">
    <property type="entry name" value="P-loop containing nucleoside triphosphate hydrolases"/>
    <property type="match status" value="1"/>
</dbReference>
<name>A0ABQ5W415_9HYPH</name>
<dbReference type="InterPro" id="IPR027266">
    <property type="entry name" value="TrmE/GcvT-like"/>
</dbReference>
<evidence type="ECO:0000256" key="6">
    <source>
        <dbReference type="HAMAP-Rule" id="MF_00379"/>
    </source>
</evidence>
<keyword evidence="5 6" id="KW-0342">GTP-binding</keyword>
<keyword evidence="2 6" id="KW-0819">tRNA processing</keyword>
<gene>
    <name evidence="6 8" type="primary">mnmE</name>
    <name evidence="6" type="synonym">trmE</name>
    <name evidence="8" type="ORF">GCM10010862_17980</name>
</gene>
<feature type="binding site" evidence="6">
    <location>
        <position position="250"/>
    </location>
    <ligand>
        <name>Mg(2+)</name>
        <dbReference type="ChEBI" id="CHEBI:18420"/>
    </ligand>
</feature>
<dbReference type="CDD" id="cd14858">
    <property type="entry name" value="TrmE_N"/>
    <property type="match status" value="1"/>
</dbReference>
<dbReference type="PROSITE" id="PS51709">
    <property type="entry name" value="G_TRME"/>
    <property type="match status" value="1"/>
</dbReference>
<feature type="domain" description="TrmE-type G" evidence="7">
    <location>
        <begin position="215"/>
        <end position="359"/>
    </location>
</feature>
<keyword evidence="3 6" id="KW-0547">Nucleotide-binding</keyword>
<keyword evidence="9" id="KW-1185">Reference proteome</keyword>
<dbReference type="Pfam" id="PF01926">
    <property type="entry name" value="MMR_HSR1"/>
    <property type="match status" value="1"/>
</dbReference>
<dbReference type="NCBIfam" id="TIGR00231">
    <property type="entry name" value="small_GTP"/>
    <property type="match status" value="1"/>
</dbReference>
<keyword evidence="6" id="KW-0378">Hydrolase</keyword>
<keyword evidence="6" id="KW-0460">Magnesium</keyword>
<comment type="similarity">
    <text evidence="1 6">Belongs to the TRAFAC class TrmE-Era-EngA-EngB-Septin-like GTPase superfamily. TrmE GTPase family.</text>
</comment>
<feature type="binding site" evidence="6">
    <location>
        <position position="23"/>
    </location>
    <ligand>
        <name>(6S)-5-formyl-5,6,7,8-tetrahydrofolate</name>
        <dbReference type="ChEBI" id="CHEBI:57457"/>
    </ligand>
</feature>
<evidence type="ECO:0000256" key="1">
    <source>
        <dbReference type="ARBA" id="ARBA00011043"/>
    </source>
</evidence>
<dbReference type="InterPro" id="IPR027368">
    <property type="entry name" value="MnmE_dom2"/>
</dbReference>
<evidence type="ECO:0000256" key="3">
    <source>
        <dbReference type="ARBA" id="ARBA00022741"/>
    </source>
</evidence>
<proteinExistence type="inferred from homology"/>
<sequence>MHEGDTIVALSSGSLPSGVAVIRMSGPAVPELLHRHAGGVPEARRLTLMRIGAQTELDSGLVAYFPAPRSFTGEECAELQVHGSPAGVRAILRALTAEEGVRLAEAGEFTRRAFENGKLDLTEVEGLGDFIEAETENQRRQALARYEGGLSQRIDAWRETLLDLRAEIEARLDFSDEGDVEEALPERFGATLTALKADLAEALASLTRGRIVREGVRVALAGPPNVGKSSILNALAKSDVAIVTDEAGTTRDVREVPVDLGGQLVILVDLAGLRVTDSKAEAEGVRRARAEIARADLVLWLMAPDVVTDEQPPEVAAPIWRVATKADLGHPSQQADLAVSVTEQGGLDALAERMASFSGALSGQGEPALLSHERDRSAVMAAEAAIARGEQRLDTPELAAESLREASQALERLVGRLDAERVLDRLFTSFCIGK</sequence>
<dbReference type="InterPro" id="IPR025867">
    <property type="entry name" value="MnmE_helical"/>
</dbReference>
<dbReference type="InterPro" id="IPR027417">
    <property type="entry name" value="P-loop_NTPase"/>
</dbReference>
<keyword evidence="6" id="KW-0963">Cytoplasm</keyword>
<dbReference type="PANTHER" id="PTHR42714:SF2">
    <property type="entry name" value="TRNA MODIFICATION GTPASE GTPBP3, MITOCHONDRIAL"/>
    <property type="match status" value="1"/>
</dbReference>
<dbReference type="NCBIfam" id="NF003661">
    <property type="entry name" value="PRK05291.1-3"/>
    <property type="match status" value="1"/>
</dbReference>
<dbReference type="InterPro" id="IPR018948">
    <property type="entry name" value="GTP-bd_TrmE_N"/>
</dbReference>
<evidence type="ECO:0000256" key="5">
    <source>
        <dbReference type="ARBA" id="ARBA00023134"/>
    </source>
</evidence>
<feature type="binding site" evidence="6">
    <location>
        <position position="434"/>
    </location>
    <ligand>
        <name>(6S)-5-formyl-5,6,7,8-tetrahydrofolate</name>
        <dbReference type="ChEBI" id="CHEBI:57457"/>
    </ligand>
</feature>
<dbReference type="Gene3D" id="3.40.50.300">
    <property type="entry name" value="P-loop containing nucleotide triphosphate hydrolases"/>
    <property type="match status" value="1"/>
</dbReference>
<dbReference type="CDD" id="cd04164">
    <property type="entry name" value="trmE"/>
    <property type="match status" value="1"/>
</dbReference>